<sequence length="68" mass="7760">MKVASRHLHGVLLQGNAAKWGDPFPISRPDWDIITASKSREFLDLKCKQSQYNIVDEVTAVNLMQDYL</sequence>
<organism evidence="1 2">
    <name type="scientific">Eragrostis curvula</name>
    <name type="common">weeping love grass</name>
    <dbReference type="NCBI Taxonomy" id="38414"/>
    <lineage>
        <taxon>Eukaryota</taxon>
        <taxon>Viridiplantae</taxon>
        <taxon>Streptophyta</taxon>
        <taxon>Embryophyta</taxon>
        <taxon>Tracheophyta</taxon>
        <taxon>Spermatophyta</taxon>
        <taxon>Magnoliopsida</taxon>
        <taxon>Liliopsida</taxon>
        <taxon>Poales</taxon>
        <taxon>Poaceae</taxon>
        <taxon>PACMAD clade</taxon>
        <taxon>Chloridoideae</taxon>
        <taxon>Eragrostideae</taxon>
        <taxon>Eragrostidinae</taxon>
        <taxon>Eragrostis</taxon>
    </lineage>
</organism>
<dbReference type="Gramene" id="TVU04503">
    <property type="protein sequence ID" value="TVU04503"/>
    <property type="gene ID" value="EJB05_47614"/>
</dbReference>
<proteinExistence type="predicted"/>
<name>A0A5J9SZS6_9POAL</name>
<evidence type="ECO:0000313" key="1">
    <source>
        <dbReference type="EMBL" id="TVU04503.1"/>
    </source>
</evidence>
<dbReference type="AlphaFoldDB" id="A0A5J9SZS6"/>
<gene>
    <name evidence="1" type="ORF">EJB05_47614</name>
</gene>
<comment type="caution">
    <text evidence="1">The sequence shown here is derived from an EMBL/GenBank/DDBJ whole genome shotgun (WGS) entry which is preliminary data.</text>
</comment>
<reference evidence="1 2" key="1">
    <citation type="journal article" date="2019" name="Sci. Rep.">
        <title>A high-quality genome of Eragrostis curvula grass provides insights into Poaceae evolution and supports new strategies to enhance forage quality.</title>
        <authorList>
            <person name="Carballo J."/>
            <person name="Santos B.A.C.M."/>
            <person name="Zappacosta D."/>
            <person name="Garbus I."/>
            <person name="Selva J.P."/>
            <person name="Gallo C.A."/>
            <person name="Diaz A."/>
            <person name="Albertini E."/>
            <person name="Caccamo M."/>
            <person name="Echenique V."/>
        </authorList>
    </citation>
    <scope>NUCLEOTIDE SEQUENCE [LARGE SCALE GENOMIC DNA]</scope>
    <source>
        <strain evidence="2">cv. Victoria</strain>
        <tissue evidence="1">Leaf</tissue>
    </source>
</reference>
<accession>A0A5J9SZS6</accession>
<keyword evidence="2" id="KW-1185">Reference proteome</keyword>
<protein>
    <submittedName>
        <fullName evidence="1">Uncharacterized protein</fullName>
    </submittedName>
</protein>
<dbReference type="Proteomes" id="UP000324897">
    <property type="component" value="Unassembled WGS sequence"/>
</dbReference>
<dbReference type="EMBL" id="RWGY01000051">
    <property type="protein sequence ID" value="TVU04503.1"/>
    <property type="molecule type" value="Genomic_DNA"/>
</dbReference>
<evidence type="ECO:0000313" key="2">
    <source>
        <dbReference type="Proteomes" id="UP000324897"/>
    </source>
</evidence>